<dbReference type="Proteomes" id="UP000005868">
    <property type="component" value="Chromosome"/>
</dbReference>
<keyword evidence="3" id="KW-1185">Reference proteome</keyword>
<proteinExistence type="predicted"/>
<evidence type="ECO:0000313" key="2">
    <source>
        <dbReference type="EMBL" id="AER66532.1"/>
    </source>
</evidence>
<dbReference type="eggNOG" id="ENOG5030NI4">
    <property type="taxonomic scope" value="Bacteria"/>
</dbReference>
<feature type="transmembrane region" description="Helical" evidence="1">
    <location>
        <begin position="6"/>
        <end position="25"/>
    </location>
</feature>
<gene>
    <name evidence="2" type="ordered locus">Tlie_0799</name>
</gene>
<reference evidence="2 3" key="2">
    <citation type="journal article" date="2012" name="Stand. Genomic Sci.">
        <title>Genome sequence of the moderately thermophilic, amino-acid-degrading and sulfur-reducing bacterium Thermovirga lienii type strain (Cas60314(T)).</title>
        <authorList>
            <person name="Goker M."/>
            <person name="Saunders E."/>
            <person name="Lapidus A."/>
            <person name="Nolan M."/>
            <person name="Lucas S."/>
            <person name="Hammon N."/>
            <person name="Deshpande S."/>
            <person name="Cheng J.F."/>
            <person name="Han C."/>
            <person name="Tapia R."/>
            <person name="Goodwin L.A."/>
            <person name="Pitluck S."/>
            <person name="Liolios K."/>
            <person name="Mavromatis K."/>
            <person name="Pagani I."/>
            <person name="Ivanova N."/>
            <person name="Mikhailova N."/>
            <person name="Pati A."/>
            <person name="Chen A."/>
            <person name="Palaniappan K."/>
            <person name="Land M."/>
            <person name="Chang Y.J."/>
            <person name="Jeffries C.D."/>
            <person name="Brambilla E.M."/>
            <person name="Rohde M."/>
            <person name="Spring S."/>
            <person name="Detter J.C."/>
            <person name="Woyke T."/>
            <person name="Bristow J."/>
            <person name="Eisen J.A."/>
            <person name="Markowitz V."/>
            <person name="Hugenholtz P."/>
            <person name="Kyrpides N.C."/>
            <person name="Klenk H.P."/>
        </authorList>
    </citation>
    <scope>NUCLEOTIDE SEQUENCE [LARGE SCALE GENOMIC DNA]</scope>
    <source>
        <strain evidence="3">ATCC BAA-1197 / DSM 17291 / Cas60314</strain>
    </source>
</reference>
<keyword evidence="1" id="KW-1133">Transmembrane helix</keyword>
<dbReference type="STRING" id="580340.Tlie_0799"/>
<keyword evidence="1" id="KW-0812">Transmembrane</keyword>
<reference evidence="3" key="1">
    <citation type="submission" date="2011-10" db="EMBL/GenBank/DDBJ databases">
        <title>The complete genome of chromosome of Thermovirga lienii DSM 17291.</title>
        <authorList>
            <consortium name="US DOE Joint Genome Institute (JGI-PGF)"/>
            <person name="Lucas S."/>
            <person name="Copeland A."/>
            <person name="Lapidus A."/>
            <person name="Glavina del Rio T."/>
            <person name="Dalin E."/>
            <person name="Tice H."/>
            <person name="Bruce D."/>
            <person name="Goodwin L."/>
            <person name="Pitluck S."/>
            <person name="Peters L."/>
            <person name="Mikhailova N."/>
            <person name="Saunders E."/>
            <person name="Kyrpides N."/>
            <person name="Mavromatis K."/>
            <person name="Ivanova N."/>
            <person name="Last F.I."/>
            <person name="Brettin T."/>
            <person name="Detter J.C."/>
            <person name="Han C."/>
            <person name="Larimer F."/>
            <person name="Land M."/>
            <person name="Hauser L."/>
            <person name="Markowitz V."/>
            <person name="Cheng J.-F."/>
            <person name="Hugenholtz P."/>
            <person name="Woyke T."/>
            <person name="Wu D."/>
            <person name="Spring S."/>
            <person name="Schroeder M."/>
            <person name="Brambilla E.-M."/>
            <person name="Klenk H.-P."/>
            <person name="Eisen J.A."/>
        </authorList>
    </citation>
    <scope>NUCLEOTIDE SEQUENCE [LARGE SCALE GENOMIC DNA]</scope>
    <source>
        <strain evidence="3">ATCC BAA-1197 / DSM 17291 / Cas60314</strain>
    </source>
</reference>
<name>G7V9I2_THELD</name>
<dbReference type="OrthoDB" id="852102at2"/>
<sequence length="153" mass="17876">MTKNKRLLVTVMGSILLLSAFFLVFSHYREKIMQKDETILILTEKCKKFEQIIGNLELKLPDQPDWARYERLGLADPETNLKKDLMKRKDLIPWKGVMGGNMAIYNEDLIWFMAPNWCLAYFEDGHIGGYMLLEFKVQNGKISWNLIDAKLTD</sequence>
<organism evidence="2 3">
    <name type="scientific">Thermovirga lienii (strain ATCC BAA-1197 / DSM 17291 / Cas60314)</name>
    <dbReference type="NCBI Taxonomy" id="580340"/>
    <lineage>
        <taxon>Bacteria</taxon>
        <taxon>Thermotogati</taxon>
        <taxon>Synergistota</taxon>
        <taxon>Synergistia</taxon>
        <taxon>Synergistales</taxon>
        <taxon>Thermovirgaceae</taxon>
        <taxon>Thermovirga</taxon>
    </lineage>
</organism>
<dbReference type="AlphaFoldDB" id="G7V9I2"/>
<dbReference type="EMBL" id="CP003096">
    <property type="protein sequence ID" value="AER66532.1"/>
    <property type="molecule type" value="Genomic_DNA"/>
</dbReference>
<evidence type="ECO:0000313" key="3">
    <source>
        <dbReference type="Proteomes" id="UP000005868"/>
    </source>
</evidence>
<dbReference type="KEGG" id="tli:Tlie_0799"/>
<accession>G7V9I2</accession>
<dbReference type="HOGENOM" id="CLU_132138_0_0_0"/>
<protein>
    <submittedName>
        <fullName evidence="2">Uncharacterized protein</fullName>
    </submittedName>
</protein>
<evidence type="ECO:0000256" key="1">
    <source>
        <dbReference type="SAM" id="Phobius"/>
    </source>
</evidence>
<keyword evidence="1" id="KW-0472">Membrane</keyword>